<keyword evidence="2" id="KW-1185">Reference proteome</keyword>
<dbReference type="Proteomes" id="UP000315914">
    <property type="component" value="Unassembled WGS sequence"/>
</dbReference>
<organism evidence="1 2">
    <name type="scientific">Bradyrhizobium sacchari</name>
    <dbReference type="NCBI Taxonomy" id="1399419"/>
    <lineage>
        <taxon>Bacteria</taxon>
        <taxon>Pseudomonadati</taxon>
        <taxon>Pseudomonadota</taxon>
        <taxon>Alphaproteobacteria</taxon>
        <taxon>Hyphomicrobiales</taxon>
        <taxon>Nitrobacteraceae</taxon>
        <taxon>Bradyrhizobium</taxon>
    </lineage>
</organism>
<reference evidence="1 2" key="1">
    <citation type="submission" date="2019-06" db="EMBL/GenBank/DDBJ databases">
        <title>Genomic Encyclopedia of Type Strains, Phase IV (KMG-V): Genome sequencing to study the core and pangenomes of soil and plant-associated prokaryotes.</title>
        <authorList>
            <person name="Whitman W."/>
        </authorList>
    </citation>
    <scope>NUCLEOTIDE SEQUENCE [LARGE SCALE GENOMIC DNA]</scope>
    <source>
        <strain evidence="1 2">BR 10556</strain>
    </source>
</reference>
<accession>A0A560IMI0</accession>
<protein>
    <submittedName>
        <fullName evidence="1">Uncharacterized protein</fullName>
    </submittedName>
</protein>
<dbReference type="AlphaFoldDB" id="A0A560IMI0"/>
<name>A0A560IMI0_9BRAD</name>
<comment type="caution">
    <text evidence="1">The sequence shown here is derived from an EMBL/GenBank/DDBJ whole genome shotgun (WGS) entry which is preliminary data.</text>
</comment>
<evidence type="ECO:0000313" key="1">
    <source>
        <dbReference type="EMBL" id="TWB72371.1"/>
    </source>
</evidence>
<proteinExistence type="predicted"/>
<sequence>MSDTWKLTPALSMPGRDRLRREIWKGLADRAARCVKNLDLDDIIANGKELSQKGSCSNVRQFGVHGRRRLFLLLLLFAIPADDCSAQTPPPPVNERAFERVPPTVVKRLATRFSLGAFAGRFEETRLGAVREAVGGGTIQHQGDAGDSIYWLCYRRAQHRLWIVSSGEMGGPDHLVTEIVEELSEKDAETSTDCAIIPEKFVPLVFDGKLHLGMSRLEVVAALGPPSKSEADQMVYSHEGRLANGFDEAAWLILRFREERLVSMRGGKATTN</sequence>
<dbReference type="EMBL" id="VITW01000006">
    <property type="protein sequence ID" value="TWB72371.1"/>
    <property type="molecule type" value="Genomic_DNA"/>
</dbReference>
<gene>
    <name evidence="1" type="ORF">FBZ95_10686</name>
</gene>
<evidence type="ECO:0000313" key="2">
    <source>
        <dbReference type="Proteomes" id="UP000315914"/>
    </source>
</evidence>